<dbReference type="InterPro" id="IPR001254">
    <property type="entry name" value="Trypsin_dom"/>
</dbReference>
<evidence type="ECO:0000256" key="5">
    <source>
        <dbReference type="ARBA" id="ARBA00022801"/>
    </source>
</evidence>
<keyword evidence="5" id="KW-0378">Hydrolase</keyword>
<dbReference type="OrthoDB" id="546450at2759"/>
<evidence type="ECO:0000313" key="11">
    <source>
        <dbReference type="Proteomes" id="UP000801492"/>
    </source>
</evidence>
<reference evidence="10" key="1">
    <citation type="submission" date="2019-08" db="EMBL/GenBank/DDBJ databases">
        <title>The genome of the North American firefly Photinus pyralis.</title>
        <authorList>
            <consortium name="Photinus pyralis genome working group"/>
            <person name="Fallon T.R."/>
            <person name="Sander Lower S.E."/>
            <person name="Weng J.-K."/>
        </authorList>
    </citation>
    <scope>NUCLEOTIDE SEQUENCE</scope>
    <source>
        <strain evidence="10">TRF0915ILg1</strain>
        <tissue evidence="10">Whole body</tissue>
    </source>
</reference>
<evidence type="ECO:0000256" key="8">
    <source>
        <dbReference type="ARBA" id="ARBA00023180"/>
    </source>
</evidence>
<evidence type="ECO:0000313" key="10">
    <source>
        <dbReference type="EMBL" id="KAF2903164.1"/>
    </source>
</evidence>
<feature type="domain" description="Peptidase S1" evidence="9">
    <location>
        <begin position="1"/>
        <end position="143"/>
    </location>
</feature>
<dbReference type="InterPro" id="IPR043504">
    <property type="entry name" value="Peptidase_S1_PA_chymotrypsin"/>
</dbReference>
<comment type="caution">
    <text evidence="10">The sequence shown here is derived from an EMBL/GenBank/DDBJ whole genome shotgun (WGS) entry which is preliminary data.</text>
</comment>
<keyword evidence="11" id="KW-1185">Reference proteome</keyword>
<dbReference type="PROSITE" id="PS00135">
    <property type="entry name" value="TRYPSIN_SER"/>
    <property type="match status" value="1"/>
</dbReference>
<dbReference type="AlphaFoldDB" id="A0A8K0GKB4"/>
<accession>A0A8K0GKB4</accession>
<proteinExistence type="predicted"/>
<dbReference type="Proteomes" id="UP000801492">
    <property type="component" value="Unassembled WGS sequence"/>
</dbReference>
<keyword evidence="3" id="KW-0645">Protease</keyword>
<dbReference type="GO" id="GO:0005576">
    <property type="term" value="C:extracellular region"/>
    <property type="evidence" value="ECO:0007669"/>
    <property type="project" value="UniProtKB-SubCell"/>
</dbReference>
<dbReference type="InterPro" id="IPR033116">
    <property type="entry name" value="TRYPSIN_SER"/>
</dbReference>
<comment type="subcellular location">
    <subcellularLocation>
        <location evidence="1">Secreted</location>
    </subcellularLocation>
</comment>
<keyword evidence="8" id="KW-0325">Glycoprotein</keyword>
<evidence type="ECO:0000259" key="9">
    <source>
        <dbReference type="PROSITE" id="PS50240"/>
    </source>
</evidence>
<keyword evidence="4" id="KW-0732">Signal</keyword>
<evidence type="ECO:0000256" key="4">
    <source>
        <dbReference type="ARBA" id="ARBA00022729"/>
    </source>
</evidence>
<dbReference type="GO" id="GO:0004252">
    <property type="term" value="F:serine-type endopeptidase activity"/>
    <property type="evidence" value="ECO:0007669"/>
    <property type="project" value="InterPro"/>
</dbReference>
<evidence type="ECO:0000256" key="3">
    <source>
        <dbReference type="ARBA" id="ARBA00022670"/>
    </source>
</evidence>
<dbReference type="InterPro" id="IPR050430">
    <property type="entry name" value="Peptidase_S1"/>
</dbReference>
<dbReference type="EMBL" id="VTPC01001092">
    <property type="protein sequence ID" value="KAF2903164.1"/>
    <property type="molecule type" value="Genomic_DNA"/>
</dbReference>
<evidence type="ECO:0000256" key="6">
    <source>
        <dbReference type="ARBA" id="ARBA00022825"/>
    </source>
</evidence>
<dbReference type="InterPro" id="IPR009003">
    <property type="entry name" value="Peptidase_S1_PA"/>
</dbReference>
<gene>
    <name evidence="10" type="ORF">ILUMI_03022</name>
</gene>
<dbReference type="Gene3D" id="2.40.10.10">
    <property type="entry name" value="Trypsin-like serine proteases"/>
    <property type="match status" value="1"/>
</dbReference>
<name>A0A8K0GKB4_IGNLU</name>
<dbReference type="FunFam" id="2.40.10.10:FF:000054">
    <property type="entry name" value="Complement C1r subcomponent"/>
    <property type="match status" value="1"/>
</dbReference>
<dbReference type="PROSITE" id="PS50240">
    <property type="entry name" value="TRYPSIN_DOM"/>
    <property type="match status" value="1"/>
</dbReference>
<protein>
    <recommendedName>
        <fullName evidence="9">Peptidase S1 domain-containing protein</fullName>
    </recommendedName>
</protein>
<dbReference type="SMART" id="SM00020">
    <property type="entry name" value="Tryp_SPc"/>
    <property type="match status" value="1"/>
</dbReference>
<organism evidence="10 11">
    <name type="scientific">Ignelater luminosus</name>
    <name type="common">Cucubano</name>
    <name type="synonym">Pyrophorus luminosus</name>
    <dbReference type="NCBI Taxonomy" id="2038154"/>
    <lineage>
        <taxon>Eukaryota</taxon>
        <taxon>Metazoa</taxon>
        <taxon>Ecdysozoa</taxon>
        <taxon>Arthropoda</taxon>
        <taxon>Hexapoda</taxon>
        <taxon>Insecta</taxon>
        <taxon>Pterygota</taxon>
        <taxon>Neoptera</taxon>
        <taxon>Endopterygota</taxon>
        <taxon>Coleoptera</taxon>
        <taxon>Polyphaga</taxon>
        <taxon>Elateriformia</taxon>
        <taxon>Elateroidea</taxon>
        <taxon>Elateridae</taxon>
        <taxon>Agrypninae</taxon>
        <taxon>Pyrophorini</taxon>
        <taxon>Ignelater</taxon>
    </lineage>
</organism>
<dbReference type="GO" id="GO:0006508">
    <property type="term" value="P:proteolysis"/>
    <property type="evidence" value="ECO:0007669"/>
    <property type="project" value="UniProtKB-KW"/>
</dbReference>
<dbReference type="PANTHER" id="PTHR24276">
    <property type="entry name" value="POLYSERASE-RELATED"/>
    <property type="match status" value="1"/>
</dbReference>
<keyword evidence="6" id="KW-0720">Serine protease</keyword>
<keyword evidence="7" id="KW-1015">Disulfide bond</keyword>
<keyword evidence="2" id="KW-0964">Secreted</keyword>
<evidence type="ECO:0000256" key="7">
    <source>
        <dbReference type="ARBA" id="ARBA00023157"/>
    </source>
</evidence>
<dbReference type="PANTHER" id="PTHR24276:SF91">
    <property type="entry name" value="AT26814P-RELATED"/>
    <property type="match status" value="1"/>
</dbReference>
<sequence length="158" mass="17838">MNENEKPIDVAGSGYTYKANKMVTIMGWGYTIGEVPLPSEIMYEVNIQLYDRDRCKNIIQNAPRLDHNLPNFTENFFCAGPDREDSTVDSCKGDSGGPVVDKNLLIGIVSWGIEDTIIKCGVGFPGVYVSVWKFESWIHNVEEKQNEKIATFKREPSR</sequence>
<evidence type="ECO:0000256" key="2">
    <source>
        <dbReference type="ARBA" id="ARBA00022525"/>
    </source>
</evidence>
<dbReference type="SUPFAM" id="SSF50494">
    <property type="entry name" value="Trypsin-like serine proteases"/>
    <property type="match status" value="1"/>
</dbReference>
<evidence type="ECO:0000256" key="1">
    <source>
        <dbReference type="ARBA" id="ARBA00004613"/>
    </source>
</evidence>
<dbReference type="Pfam" id="PF00089">
    <property type="entry name" value="Trypsin"/>
    <property type="match status" value="1"/>
</dbReference>